<comment type="similarity">
    <text evidence="2">Belongs to the PpiC/parvulin rotamase family.</text>
</comment>
<organism evidence="12 13">
    <name type="scientific">Flaviflagellibacter deserti</name>
    <dbReference type="NCBI Taxonomy" id="2267266"/>
    <lineage>
        <taxon>Bacteria</taxon>
        <taxon>Pseudomonadati</taxon>
        <taxon>Pseudomonadota</taxon>
        <taxon>Alphaproteobacteria</taxon>
        <taxon>Hyphomicrobiales</taxon>
        <taxon>Flaviflagellibacter</taxon>
    </lineage>
</organism>
<feature type="compositionally biased region" description="Basic and acidic residues" evidence="9">
    <location>
        <begin position="277"/>
        <end position="290"/>
    </location>
</feature>
<dbReference type="PROSITE" id="PS50198">
    <property type="entry name" value="PPIC_PPIASE_2"/>
    <property type="match status" value="1"/>
</dbReference>
<dbReference type="EC" id="5.2.1.8" evidence="3"/>
<dbReference type="SUPFAM" id="SSF109998">
    <property type="entry name" value="Triger factor/SurA peptide-binding domain-like"/>
    <property type="match status" value="1"/>
</dbReference>
<dbReference type="InterPro" id="IPR046357">
    <property type="entry name" value="PPIase_dom_sf"/>
</dbReference>
<keyword evidence="10" id="KW-0732">Signal</keyword>
<protein>
    <recommendedName>
        <fullName evidence="4">Parvulin-like PPIase</fullName>
        <ecNumber evidence="3">5.2.1.8</ecNumber>
    </recommendedName>
    <alternativeName>
        <fullName evidence="6">Peptidyl-prolyl cis-trans isomerase plp</fullName>
    </alternativeName>
    <alternativeName>
        <fullName evidence="7">Rotamase plp</fullName>
    </alternativeName>
</protein>
<evidence type="ECO:0000256" key="10">
    <source>
        <dbReference type="SAM" id="SignalP"/>
    </source>
</evidence>
<evidence type="ECO:0000256" key="5">
    <source>
        <dbReference type="ARBA" id="ARBA00023110"/>
    </source>
</evidence>
<evidence type="ECO:0000256" key="3">
    <source>
        <dbReference type="ARBA" id="ARBA00013194"/>
    </source>
</evidence>
<proteinExistence type="inferred from homology"/>
<feature type="domain" description="PpiC" evidence="11">
    <location>
        <begin position="157"/>
        <end position="247"/>
    </location>
</feature>
<dbReference type="RefSeq" id="WP_114957262.1">
    <property type="nucleotide sequence ID" value="NZ_JBHSJF010000002.1"/>
</dbReference>
<evidence type="ECO:0000313" key="12">
    <source>
        <dbReference type="EMBL" id="MFC5066831.1"/>
    </source>
</evidence>
<dbReference type="PANTHER" id="PTHR47245">
    <property type="entry name" value="PEPTIDYLPROLYL ISOMERASE"/>
    <property type="match status" value="1"/>
</dbReference>
<keyword evidence="8 12" id="KW-0413">Isomerase</keyword>
<evidence type="ECO:0000256" key="8">
    <source>
        <dbReference type="PROSITE-ProRule" id="PRU00278"/>
    </source>
</evidence>
<comment type="catalytic activity">
    <reaction evidence="1">
        <text>[protein]-peptidylproline (omega=180) = [protein]-peptidylproline (omega=0)</text>
        <dbReference type="Rhea" id="RHEA:16237"/>
        <dbReference type="Rhea" id="RHEA-COMP:10747"/>
        <dbReference type="Rhea" id="RHEA-COMP:10748"/>
        <dbReference type="ChEBI" id="CHEBI:83833"/>
        <dbReference type="ChEBI" id="CHEBI:83834"/>
        <dbReference type="EC" id="5.2.1.8"/>
    </reaction>
</comment>
<dbReference type="Proteomes" id="UP001595796">
    <property type="component" value="Unassembled WGS sequence"/>
</dbReference>
<evidence type="ECO:0000256" key="4">
    <source>
        <dbReference type="ARBA" id="ARBA00018370"/>
    </source>
</evidence>
<feature type="region of interest" description="Disordered" evidence="9">
    <location>
        <begin position="268"/>
        <end position="301"/>
    </location>
</feature>
<evidence type="ECO:0000256" key="2">
    <source>
        <dbReference type="ARBA" id="ARBA00007656"/>
    </source>
</evidence>
<comment type="caution">
    <text evidence="12">The sequence shown here is derived from an EMBL/GenBank/DDBJ whole genome shotgun (WGS) entry which is preliminary data.</text>
</comment>
<evidence type="ECO:0000256" key="6">
    <source>
        <dbReference type="ARBA" id="ARBA00030642"/>
    </source>
</evidence>
<dbReference type="Gene3D" id="1.10.8.1040">
    <property type="match status" value="1"/>
</dbReference>
<keyword evidence="5 8" id="KW-0697">Rotamase</keyword>
<dbReference type="EMBL" id="JBHSJF010000002">
    <property type="protein sequence ID" value="MFC5066831.1"/>
    <property type="molecule type" value="Genomic_DNA"/>
</dbReference>
<feature type="chain" id="PRO_5046478123" description="Parvulin-like PPIase" evidence="10">
    <location>
        <begin position="33"/>
        <end position="301"/>
    </location>
</feature>
<gene>
    <name evidence="12" type="ORF">ACFPFW_02225</name>
</gene>
<reference evidence="13" key="1">
    <citation type="journal article" date="2019" name="Int. J. Syst. Evol. Microbiol.">
        <title>The Global Catalogue of Microorganisms (GCM) 10K type strain sequencing project: providing services to taxonomists for standard genome sequencing and annotation.</title>
        <authorList>
            <consortium name="The Broad Institute Genomics Platform"/>
            <consortium name="The Broad Institute Genome Sequencing Center for Infectious Disease"/>
            <person name="Wu L."/>
            <person name="Ma J."/>
        </authorList>
    </citation>
    <scope>NUCLEOTIDE SEQUENCE [LARGE SCALE GENOMIC DNA]</scope>
    <source>
        <strain evidence="13">CGMCC 1.16444</strain>
    </source>
</reference>
<name>A0ABV9YYA7_9HYPH</name>
<sequence>MMFQISGRSGHAARAMAAAGFLALCAAVPALAQTPAPAPATQTAPIDPNTVVATIDGQPLTEREVQAAVAEIGPSLGGALDPEKRDQIIGFLIDIKLAARAAEKEKLADTPEFQTEMAFLRDKALMQALLDKRGKDAVTEQTVKQIYDDTVKDLKPEQEVHARHILVETEDEAKAVEERLKKGEDFAVIAKEVSKDPGSGAQGGDLGFFTKDQMVPEFADQAFKLEPGKISDPVKSQFGWHVIKVEEKREKPIPTLDQVRDQIEQYANRRAQQEAIQKLRSDAKIERKDAPAQPDAPKPAQ</sequence>
<evidence type="ECO:0000256" key="1">
    <source>
        <dbReference type="ARBA" id="ARBA00000971"/>
    </source>
</evidence>
<evidence type="ECO:0000256" key="9">
    <source>
        <dbReference type="SAM" id="MobiDB-lite"/>
    </source>
</evidence>
<dbReference type="InterPro" id="IPR050245">
    <property type="entry name" value="PrsA_foldase"/>
</dbReference>
<dbReference type="SUPFAM" id="SSF54534">
    <property type="entry name" value="FKBP-like"/>
    <property type="match status" value="1"/>
</dbReference>
<evidence type="ECO:0000259" key="11">
    <source>
        <dbReference type="PROSITE" id="PS50198"/>
    </source>
</evidence>
<keyword evidence="13" id="KW-1185">Reference proteome</keyword>
<dbReference type="PANTHER" id="PTHR47245:SF2">
    <property type="entry name" value="PEPTIDYL-PROLYL CIS-TRANS ISOMERASE HP_0175-RELATED"/>
    <property type="match status" value="1"/>
</dbReference>
<dbReference type="Pfam" id="PF13616">
    <property type="entry name" value="Rotamase_3"/>
    <property type="match status" value="1"/>
</dbReference>
<dbReference type="InterPro" id="IPR027304">
    <property type="entry name" value="Trigger_fact/SurA_dom_sf"/>
</dbReference>
<accession>A0ABV9YYA7</accession>
<dbReference type="InterPro" id="IPR000297">
    <property type="entry name" value="PPIase_PpiC"/>
</dbReference>
<feature type="signal peptide" evidence="10">
    <location>
        <begin position="1"/>
        <end position="32"/>
    </location>
</feature>
<evidence type="ECO:0000256" key="7">
    <source>
        <dbReference type="ARBA" id="ARBA00031484"/>
    </source>
</evidence>
<evidence type="ECO:0000313" key="13">
    <source>
        <dbReference type="Proteomes" id="UP001595796"/>
    </source>
</evidence>
<dbReference type="GO" id="GO:0003755">
    <property type="term" value="F:peptidyl-prolyl cis-trans isomerase activity"/>
    <property type="evidence" value="ECO:0007669"/>
    <property type="project" value="UniProtKB-EC"/>
</dbReference>
<dbReference type="Gene3D" id="3.10.50.40">
    <property type="match status" value="1"/>
</dbReference>